<evidence type="ECO:0000256" key="1">
    <source>
        <dbReference type="SAM" id="SignalP"/>
    </source>
</evidence>
<reference evidence="3" key="3">
    <citation type="journal article" date="2010" name="Genome Res.">
        <title>Population genomic sequencing of Coccidioides fungi reveals recent hybridization and transposon control.</title>
        <authorList>
            <person name="Neafsey D.E."/>
            <person name="Barker B.M."/>
            <person name="Sharpton T.J."/>
            <person name="Stajich J.E."/>
            <person name="Park D.J."/>
            <person name="Whiston E."/>
            <person name="Hung C.-Y."/>
            <person name="McMahan C."/>
            <person name="White J."/>
            <person name="Sykes S."/>
            <person name="Heiman D."/>
            <person name="Young S."/>
            <person name="Zeng Q."/>
            <person name="Abouelleil A."/>
            <person name="Aftuck L."/>
            <person name="Bessette D."/>
            <person name="Brown A."/>
            <person name="FitzGerald M."/>
            <person name="Lui A."/>
            <person name="Macdonald J.P."/>
            <person name="Priest M."/>
            <person name="Orbach M.J."/>
            <person name="Galgiani J.N."/>
            <person name="Kirkland T.N."/>
            <person name="Cole G.T."/>
            <person name="Birren B.W."/>
            <person name="Henn M.R."/>
            <person name="Taylor J.W."/>
            <person name="Rounsley S.D."/>
        </authorList>
    </citation>
    <scope>NUCLEOTIDE SEQUENCE [LARGE SCALE GENOMIC DNA]</scope>
    <source>
        <strain evidence="3">RMSCC 3488</strain>
    </source>
</reference>
<reference evidence="2 3" key="1">
    <citation type="submission" date="2007-06" db="EMBL/GenBank/DDBJ databases">
        <title>The Genome Sequence of Coccidioides posadasii RMSCC_3488.</title>
        <authorList>
            <consortium name="Coccidioides Genome Resources Consortium"/>
            <consortium name="The Broad Institute Genome Sequencing Platform"/>
            <person name="Henn M.R."/>
            <person name="Sykes S."/>
            <person name="Young S."/>
            <person name="Jaffe D."/>
            <person name="Berlin A."/>
            <person name="Alvarez P."/>
            <person name="Butler J."/>
            <person name="Gnerre S."/>
            <person name="Grabherr M."/>
            <person name="Mauceli E."/>
            <person name="Brockman W."/>
            <person name="Kodira C."/>
            <person name="Alvarado L."/>
            <person name="Zeng Q."/>
            <person name="Crawford M."/>
            <person name="Antoine C."/>
            <person name="Devon K."/>
            <person name="Galgiani J."/>
            <person name="Orsborn K."/>
            <person name="Lewis M.L."/>
            <person name="Nusbaum C."/>
            <person name="Galagan J."/>
            <person name="Birren B."/>
        </authorList>
    </citation>
    <scope>NUCLEOTIDE SEQUENCE [LARGE SCALE GENOMIC DNA]</scope>
    <source>
        <strain evidence="2 3">RMSCC 3488</strain>
    </source>
</reference>
<evidence type="ECO:0000313" key="3">
    <source>
        <dbReference type="Proteomes" id="UP000054567"/>
    </source>
</evidence>
<dbReference type="Proteomes" id="UP000054567">
    <property type="component" value="Unassembled WGS sequence"/>
</dbReference>
<accession>A0A0J6FAY5</accession>
<reference evidence="3" key="2">
    <citation type="journal article" date="2009" name="Genome Res.">
        <title>Comparative genomic analyses of the human fungal pathogens Coccidioides and their relatives.</title>
        <authorList>
            <person name="Sharpton T.J."/>
            <person name="Stajich J.E."/>
            <person name="Rounsley S.D."/>
            <person name="Gardner M.J."/>
            <person name="Wortman J.R."/>
            <person name="Jordar V.S."/>
            <person name="Maiti R."/>
            <person name="Kodira C.D."/>
            <person name="Neafsey D.E."/>
            <person name="Zeng Q."/>
            <person name="Hung C.-Y."/>
            <person name="McMahan C."/>
            <person name="Muszewska A."/>
            <person name="Grynberg M."/>
            <person name="Mandel M.A."/>
            <person name="Kellner E.M."/>
            <person name="Barker B.M."/>
            <person name="Galgiani J.N."/>
            <person name="Orbach M.J."/>
            <person name="Kirkland T.N."/>
            <person name="Cole G.T."/>
            <person name="Henn M.R."/>
            <person name="Birren B.W."/>
            <person name="Taylor J.W."/>
        </authorList>
    </citation>
    <scope>NUCLEOTIDE SEQUENCE [LARGE SCALE GENOMIC DNA]</scope>
    <source>
        <strain evidence="3">RMSCC 3488</strain>
    </source>
</reference>
<organism evidence="2 3">
    <name type="scientific">Coccidioides posadasii RMSCC 3488</name>
    <dbReference type="NCBI Taxonomy" id="454284"/>
    <lineage>
        <taxon>Eukaryota</taxon>
        <taxon>Fungi</taxon>
        <taxon>Dikarya</taxon>
        <taxon>Ascomycota</taxon>
        <taxon>Pezizomycotina</taxon>
        <taxon>Eurotiomycetes</taxon>
        <taxon>Eurotiomycetidae</taxon>
        <taxon>Onygenales</taxon>
        <taxon>Onygenaceae</taxon>
        <taxon>Coccidioides</taxon>
    </lineage>
</organism>
<feature type="signal peptide" evidence="1">
    <location>
        <begin position="1"/>
        <end position="22"/>
    </location>
</feature>
<keyword evidence="1" id="KW-0732">Signal</keyword>
<dbReference type="EMBL" id="DS268112">
    <property type="protein sequence ID" value="KMM70166.1"/>
    <property type="molecule type" value="Genomic_DNA"/>
</dbReference>
<sequence length="102" mass="11218">MAANANVMSTKLIAILTLGTRSVKVGYVDQTDVWKMIALSTAIQQKFKEVTEKNLSTLEEDTDMVALQETPHPSESDDRTHLTAVEINGQGNVSAKRHFSVD</sequence>
<name>A0A0J6FAY5_COCPO</name>
<evidence type="ECO:0000313" key="2">
    <source>
        <dbReference type="EMBL" id="KMM70166.1"/>
    </source>
</evidence>
<dbReference type="AlphaFoldDB" id="A0A0J6FAY5"/>
<protein>
    <submittedName>
        <fullName evidence="2">Uncharacterized protein</fullName>
    </submittedName>
</protein>
<feature type="chain" id="PRO_5005270876" evidence="1">
    <location>
        <begin position="23"/>
        <end position="102"/>
    </location>
</feature>
<gene>
    <name evidence="2" type="ORF">CPAG_06478</name>
</gene>
<dbReference type="VEuPathDB" id="FungiDB:CPAG_06478"/>
<proteinExistence type="predicted"/>